<dbReference type="AlphaFoldDB" id="A0A3M7MDC2"/>
<protein>
    <submittedName>
        <fullName evidence="2">Uncharacterized protein</fullName>
    </submittedName>
</protein>
<name>A0A3M7MDC2_9PLEO</name>
<organism evidence="2 3">
    <name type="scientific">Pyrenophora seminiperda CCB06</name>
    <dbReference type="NCBI Taxonomy" id="1302712"/>
    <lineage>
        <taxon>Eukaryota</taxon>
        <taxon>Fungi</taxon>
        <taxon>Dikarya</taxon>
        <taxon>Ascomycota</taxon>
        <taxon>Pezizomycotina</taxon>
        <taxon>Dothideomycetes</taxon>
        <taxon>Pleosporomycetidae</taxon>
        <taxon>Pleosporales</taxon>
        <taxon>Pleosporineae</taxon>
        <taxon>Pleosporaceae</taxon>
        <taxon>Pyrenophora</taxon>
    </lineage>
</organism>
<evidence type="ECO:0000256" key="1">
    <source>
        <dbReference type="SAM" id="MobiDB-lite"/>
    </source>
</evidence>
<evidence type="ECO:0000313" key="3">
    <source>
        <dbReference type="Proteomes" id="UP000265663"/>
    </source>
</evidence>
<accession>A0A3M7MDC2</accession>
<reference evidence="2 3" key="1">
    <citation type="journal article" date="2014" name="PLoS ONE">
        <title>De novo Genome Assembly of the Fungal Plant Pathogen Pyrenophora semeniperda.</title>
        <authorList>
            <person name="Soliai M.M."/>
            <person name="Meyer S.E."/>
            <person name="Udall J.A."/>
            <person name="Elzinga D.E."/>
            <person name="Hermansen R.A."/>
            <person name="Bodily P.M."/>
            <person name="Hart A.A."/>
            <person name="Coleman C.E."/>
        </authorList>
    </citation>
    <scope>NUCLEOTIDE SEQUENCE [LARGE SCALE GENOMIC DNA]</scope>
    <source>
        <strain evidence="2 3">CCB06</strain>
        <tissue evidence="2">Mycelium</tissue>
    </source>
</reference>
<keyword evidence="3" id="KW-1185">Reference proteome</keyword>
<dbReference type="Proteomes" id="UP000265663">
    <property type="component" value="Unassembled WGS sequence"/>
</dbReference>
<dbReference type="OrthoDB" id="3794105at2759"/>
<sequence>MCPVLRRTVVQGCYILNADPTVFAIILDYLESQRVLQRLRRNTFQRSAQNPLERLAAGGDPMLKLAKAWHIADMLLLRPLQNKLVGMYRVIYLEHLKSRTQVRLEPELFEYLKDYMGMHTMIEKFIIDFHAGLVRLEGVFSAEALKPLPSDIATSLKRRRDHLVAMGPDADLIAKDSDEFIITGKEATQRHPLQVIKPSALQPSSSSNDDITAQPRRGSGFSFSSIASLFSSLRSSSLPSNELVVPSSPPRRVHRRGVSLPTNLASLSGRADAMVSRALRPSLGSPQATVIRRPRVTRSTTMITILPSRAPFMPRPTLRRRAMTMPDDDSSGSEVEYGLFPARLRPLHDLAREDGLEMRSLHDLASEVEAGEDEATEDVAREDESGACTGS</sequence>
<feature type="region of interest" description="Disordered" evidence="1">
    <location>
        <begin position="361"/>
        <end position="391"/>
    </location>
</feature>
<dbReference type="EMBL" id="KE747833">
    <property type="protein sequence ID" value="RMZ72495.1"/>
    <property type="molecule type" value="Genomic_DNA"/>
</dbReference>
<gene>
    <name evidence="2" type="ORF">GMOD_00007489</name>
</gene>
<proteinExistence type="predicted"/>
<evidence type="ECO:0000313" key="2">
    <source>
        <dbReference type="EMBL" id="RMZ72495.1"/>
    </source>
</evidence>